<dbReference type="InterPro" id="IPR036291">
    <property type="entry name" value="NAD(P)-bd_dom_sf"/>
</dbReference>
<accession>A0A086P4M1</accession>
<evidence type="ECO:0000259" key="1">
    <source>
        <dbReference type="Pfam" id="PF01370"/>
    </source>
</evidence>
<keyword evidence="3" id="KW-1185">Reference proteome</keyword>
<evidence type="ECO:0000313" key="2">
    <source>
        <dbReference type="EMBL" id="KFG88339.1"/>
    </source>
</evidence>
<dbReference type="GO" id="GO:0004029">
    <property type="term" value="F:aldehyde dehydrogenase (NAD+) activity"/>
    <property type="evidence" value="ECO:0007669"/>
    <property type="project" value="TreeGrafter"/>
</dbReference>
<dbReference type="OrthoDB" id="9787292at2"/>
<dbReference type="PANTHER" id="PTHR48079">
    <property type="entry name" value="PROTEIN YEEZ"/>
    <property type="match status" value="1"/>
</dbReference>
<protein>
    <submittedName>
        <fullName evidence="2">NAD-dependent epimerase/dehydratase</fullName>
    </submittedName>
</protein>
<evidence type="ECO:0000313" key="3">
    <source>
        <dbReference type="Proteomes" id="UP000024284"/>
    </source>
</evidence>
<sequence>MRILVIGATGYLGSHIARHLAASGHQVSGLSRSGDCDAAVAASGVTALRGDLTEVDAVLDMMREHDATIYAAQLMLHDEGDAVAALLKGVDGRDHRFLFTSGTGLLSQRTDGAWSEDSFAEDDPFTPSRYIGYRLVTETLVRQTGSSGSVHAMVVRPPMIWGHGGCGHLRLFYADGGRNGDVGYLGAGLNLYSNVHVDDLAEVYRLALEKGAAGALYHAVAGELNNRTLAEAVARDLGLSARSVDFAEGVRRWGKFETLVGMATCSRSRSPRTRRDLGWMPRHSDILADIGHPAYRALAGR</sequence>
<proteinExistence type="predicted"/>
<feature type="domain" description="NAD-dependent epimerase/dehydratase" evidence="1">
    <location>
        <begin position="3"/>
        <end position="215"/>
    </location>
</feature>
<dbReference type="STRING" id="76947.GCA_002080435_03847"/>
<dbReference type="eggNOG" id="COG0451">
    <property type="taxonomic scope" value="Bacteria"/>
</dbReference>
<dbReference type="Proteomes" id="UP000024284">
    <property type="component" value="Unassembled WGS sequence"/>
</dbReference>
<dbReference type="InterPro" id="IPR051783">
    <property type="entry name" value="NAD(P)-dependent_oxidoreduct"/>
</dbReference>
<dbReference type="Pfam" id="PF01370">
    <property type="entry name" value="Epimerase"/>
    <property type="match status" value="1"/>
</dbReference>
<organism evidence="2 3">
    <name type="scientific">Sphingobium herbicidovorans (strain ATCC 700291 / DSM 11019 / CCUG 56400 / KCTC 2939 / LMG 18315 / NBRC 16415 / MH)</name>
    <name type="common">Sphingomonas herbicidovorans</name>
    <dbReference type="NCBI Taxonomy" id="1219045"/>
    <lineage>
        <taxon>Bacteria</taxon>
        <taxon>Pseudomonadati</taxon>
        <taxon>Pseudomonadota</taxon>
        <taxon>Alphaproteobacteria</taxon>
        <taxon>Sphingomonadales</taxon>
        <taxon>Sphingomonadaceae</taxon>
        <taxon>Sphingobium</taxon>
    </lineage>
</organism>
<gene>
    <name evidence="2" type="ORF">BV98_003922</name>
</gene>
<dbReference type="EMBL" id="JFZA02000062">
    <property type="protein sequence ID" value="KFG88339.1"/>
    <property type="molecule type" value="Genomic_DNA"/>
</dbReference>
<reference evidence="2" key="1">
    <citation type="submission" date="2014-08" db="EMBL/GenBank/DDBJ databases">
        <title>Draft genome sequences of Sphingobium herbicidovorans.</title>
        <authorList>
            <person name="Gan H.M."/>
            <person name="Gan H.Y."/>
            <person name="Savka M.A."/>
        </authorList>
    </citation>
    <scope>NUCLEOTIDE SEQUENCE [LARGE SCALE GENOMIC DNA]</scope>
    <source>
        <strain evidence="2">NBRC 16415</strain>
    </source>
</reference>
<dbReference type="SUPFAM" id="SSF51735">
    <property type="entry name" value="NAD(P)-binding Rossmann-fold domains"/>
    <property type="match status" value="1"/>
</dbReference>
<dbReference type="PANTHER" id="PTHR48079:SF6">
    <property type="entry name" value="NAD(P)-BINDING DOMAIN-CONTAINING PROTEIN-RELATED"/>
    <property type="match status" value="1"/>
</dbReference>
<dbReference type="RefSeq" id="WP_037469415.1">
    <property type="nucleotide sequence ID" value="NZ_BCZD01000016.1"/>
</dbReference>
<name>A0A086P4M1_SPHHM</name>
<dbReference type="Gene3D" id="3.40.50.720">
    <property type="entry name" value="NAD(P)-binding Rossmann-like Domain"/>
    <property type="match status" value="1"/>
</dbReference>
<dbReference type="InterPro" id="IPR001509">
    <property type="entry name" value="Epimerase_deHydtase"/>
</dbReference>
<dbReference type="PATRIC" id="fig|1219045.3.peg.3982"/>
<comment type="caution">
    <text evidence="2">The sequence shown here is derived from an EMBL/GenBank/DDBJ whole genome shotgun (WGS) entry which is preliminary data.</text>
</comment>
<dbReference type="GO" id="GO:0005737">
    <property type="term" value="C:cytoplasm"/>
    <property type="evidence" value="ECO:0007669"/>
    <property type="project" value="TreeGrafter"/>
</dbReference>
<dbReference type="AlphaFoldDB" id="A0A086P4M1"/>